<name>C8ND83_CARH6</name>
<gene>
    <name evidence="1" type="ORF">HMPREF0198_2461</name>
</gene>
<proteinExistence type="predicted"/>
<reference evidence="1 2" key="1">
    <citation type="submission" date="2009-08" db="EMBL/GenBank/DDBJ databases">
        <authorList>
            <person name="Qin X."/>
            <person name="Bachman B."/>
            <person name="Battles P."/>
            <person name="Bell A."/>
            <person name="Bess C."/>
            <person name="Bickham C."/>
            <person name="Chaboub L."/>
            <person name="Chen D."/>
            <person name="Coyle M."/>
            <person name="Deiros D.R."/>
            <person name="Dinh H."/>
            <person name="Forbes L."/>
            <person name="Fowler G."/>
            <person name="Francisco L."/>
            <person name="Fu Q."/>
            <person name="Gubbala S."/>
            <person name="Hale W."/>
            <person name="Han Y."/>
            <person name="Hemphill L."/>
            <person name="Highlander S.K."/>
            <person name="Hirani K."/>
            <person name="Hogues M."/>
            <person name="Jackson L."/>
            <person name="Jakkamsetti A."/>
            <person name="Javaid M."/>
            <person name="Jiang H."/>
            <person name="Korchina V."/>
            <person name="Kovar C."/>
            <person name="Lara F."/>
            <person name="Lee S."/>
            <person name="Mata R."/>
            <person name="Mathew T."/>
            <person name="Moen C."/>
            <person name="Morales K."/>
            <person name="Munidasa M."/>
            <person name="Nazareth L."/>
            <person name="Ngo R."/>
            <person name="Nguyen L."/>
            <person name="Okwuonu G."/>
            <person name="Ongeri F."/>
            <person name="Patil S."/>
            <person name="Petrosino J."/>
            <person name="Pham C."/>
            <person name="Pham P."/>
            <person name="Pu L.-L."/>
            <person name="Puazo M."/>
            <person name="Raj R."/>
            <person name="Reid J."/>
            <person name="Rouhana J."/>
            <person name="Saada N."/>
            <person name="Shang Y."/>
            <person name="Simmons D."/>
            <person name="Thornton R."/>
            <person name="Warren J."/>
            <person name="Weissenberger G."/>
            <person name="Zhang J."/>
            <person name="Zhang L."/>
            <person name="Zhou C."/>
            <person name="Zhu D."/>
            <person name="Muzny D."/>
            <person name="Worley K."/>
            <person name="Gibbs R."/>
        </authorList>
    </citation>
    <scope>NUCLEOTIDE SEQUENCE [LARGE SCALE GENOMIC DNA]</scope>
    <source>
        <strain evidence="2">ATCC 15826 / DSM 8339 / NCTC 10426 / 6573</strain>
    </source>
</reference>
<dbReference type="Proteomes" id="UP000004870">
    <property type="component" value="Unassembled WGS sequence"/>
</dbReference>
<dbReference type="EMBL" id="ACKY01000130">
    <property type="protein sequence ID" value="EEV87476.1"/>
    <property type="molecule type" value="Genomic_DNA"/>
</dbReference>
<sequence>MEGWLKKYIKWLFLILVISLVGYTYCKSIKFRSIYAIYY</sequence>
<evidence type="ECO:0000313" key="1">
    <source>
        <dbReference type="EMBL" id="EEV87476.1"/>
    </source>
</evidence>
<protein>
    <submittedName>
        <fullName evidence="1">Uncharacterized protein</fullName>
    </submittedName>
</protein>
<comment type="caution">
    <text evidence="1">The sequence shown here is derived from an EMBL/GenBank/DDBJ whole genome shotgun (WGS) entry which is preliminary data.</text>
</comment>
<evidence type="ECO:0000313" key="2">
    <source>
        <dbReference type="Proteomes" id="UP000004870"/>
    </source>
</evidence>
<organism evidence="1 2">
    <name type="scientific">Cardiobacterium hominis (strain ATCC 15826 / DSM 8339 / NCTC 10426 / 6573)</name>
    <dbReference type="NCBI Taxonomy" id="638300"/>
    <lineage>
        <taxon>Bacteria</taxon>
        <taxon>Pseudomonadati</taxon>
        <taxon>Pseudomonadota</taxon>
        <taxon>Gammaproteobacteria</taxon>
        <taxon>Cardiobacteriales</taxon>
        <taxon>Cardiobacteriaceae</taxon>
        <taxon>Cardiobacterium</taxon>
    </lineage>
</organism>
<keyword evidence="2" id="KW-1185">Reference proteome</keyword>
<dbReference type="AlphaFoldDB" id="C8ND83"/>
<dbReference type="HOGENOM" id="CLU_3306669_0_0_6"/>
<accession>C8ND83</accession>